<reference evidence="6" key="1">
    <citation type="journal article" date="2018" name="Nat. Plants">
        <title>Whole-genome landscape of Medicago truncatula symbiotic genes.</title>
        <authorList>
            <person name="Pecrix Y."/>
            <person name="Gamas P."/>
            <person name="Carrere S."/>
        </authorList>
    </citation>
    <scope>NUCLEOTIDE SEQUENCE</scope>
    <source>
        <tissue evidence="6">Leaves</tissue>
    </source>
</reference>
<evidence type="ECO:0000313" key="6">
    <source>
        <dbReference type="EMBL" id="RHN75246.1"/>
    </source>
</evidence>
<dbReference type="InterPro" id="IPR005630">
    <property type="entry name" value="Terpene_synthase_metal-bd"/>
</dbReference>
<feature type="domain" description="Terpene synthase metal-binding" evidence="5">
    <location>
        <begin position="264"/>
        <end position="432"/>
    </location>
</feature>
<keyword evidence="3" id="KW-0460">Magnesium</keyword>
<proteinExistence type="predicted"/>
<feature type="domain" description="Terpene synthase N-terminal" evidence="4">
    <location>
        <begin position="18"/>
        <end position="174"/>
    </location>
</feature>
<organism evidence="6">
    <name type="scientific">Medicago truncatula</name>
    <name type="common">Barrel medic</name>
    <name type="synonym">Medicago tribuloides</name>
    <dbReference type="NCBI Taxonomy" id="3880"/>
    <lineage>
        <taxon>Eukaryota</taxon>
        <taxon>Viridiplantae</taxon>
        <taxon>Streptophyta</taxon>
        <taxon>Embryophyta</taxon>
        <taxon>Tracheophyta</taxon>
        <taxon>Spermatophyta</taxon>
        <taxon>Magnoliopsida</taxon>
        <taxon>eudicotyledons</taxon>
        <taxon>Gunneridae</taxon>
        <taxon>Pentapetalae</taxon>
        <taxon>rosids</taxon>
        <taxon>fabids</taxon>
        <taxon>Fabales</taxon>
        <taxon>Fabaceae</taxon>
        <taxon>Papilionoideae</taxon>
        <taxon>50 kb inversion clade</taxon>
        <taxon>NPAAA clade</taxon>
        <taxon>Hologalegina</taxon>
        <taxon>IRL clade</taxon>
        <taxon>Trifolieae</taxon>
        <taxon>Medicago</taxon>
    </lineage>
</organism>
<sequence length="491" mass="56740">MLYNHFIPCDQLQEINVYSMKKQAQMQKEDVRKIFQSSSSNISQQLNFIDSLQRLGISYHFELEIDEALEQIHNTFTNNKEITTEEGSLHFLALAFRLLRQEGLRISSGINRGSFDEKVSEDVQGMWSLYETAHLKIHGEDILDEALDFTYAHLNSKTSNQMSTFLDAKVRQCLKNPLHKGVPRLETRCYISSYEEDPSHSKFFLNFAKLDFNMLQKMHQKELASITKSLMQGIEFEAYFWPLAMSYELKYATSRKIGGKLVVWDFSLIQPLPECMKVVFNTIVELWDEIEITLVETGKSNLVLQYIKQAFYKLAQSYLVETKWGNEGIIPTYDEYKANGLISSTIPLSIISFVGLGEFSNEELLDWLSSEPTIVNAVSAIGRLADDVSSHKFEQQRVHVAAAVECCMKQYNMSQEEAYKHINKDIEDFWMDINEEFLKLDYIPNPVLECILNVARITEFTYENYEDKYTNGELLKDYVVALLIDPISTGR</sequence>
<dbReference type="AlphaFoldDB" id="A0A396JAD7"/>
<dbReference type="GO" id="GO:0000287">
    <property type="term" value="F:magnesium ion binding"/>
    <property type="evidence" value="ECO:0007669"/>
    <property type="project" value="InterPro"/>
</dbReference>
<dbReference type="InterPro" id="IPR036965">
    <property type="entry name" value="Terpene_synth_N_sf"/>
</dbReference>
<dbReference type="InterPro" id="IPR044814">
    <property type="entry name" value="Terpene_cyclase_plant_C1"/>
</dbReference>
<dbReference type="SUPFAM" id="SSF48576">
    <property type="entry name" value="Terpenoid synthases"/>
    <property type="match status" value="1"/>
</dbReference>
<dbReference type="SUPFAM" id="SSF48239">
    <property type="entry name" value="Terpenoid cyclases/Protein prenyltransferases"/>
    <property type="match status" value="1"/>
</dbReference>
<dbReference type="Gene3D" id="1.10.600.10">
    <property type="entry name" value="Farnesyl Diphosphate Synthase"/>
    <property type="match status" value="1"/>
</dbReference>
<dbReference type="Pfam" id="PF01397">
    <property type="entry name" value="Terpene_synth"/>
    <property type="match status" value="1"/>
</dbReference>
<gene>
    <name evidence="6" type="ORF">MtrunA17_Chr2g0319071</name>
</gene>
<name>A0A396JAD7_MEDTR</name>
<evidence type="ECO:0000256" key="2">
    <source>
        <dbReference type="ARBA" id="ARBA00022723"/>
    </source>
</evidence>
<dbReference type="InterPro" id="IPR001906">
    <property type="entry name" value="Terpene_synth_N"/>
</dbReference>
<dbReference type="InterPro" id="IPR008949">
    <property type="entry name" value="Isoprenoid_synthase_dom_sf"/>
</dbReference>
<dbReference type="CDD" id="cd00684">
    <property type="entry name" value="Terpene_cyclase_plant_C1"/>
    <property type="match status" value="1"/>
</dbReference>
<dbReference type="EC" id="4.2.3.-" evidence="6"/>
<dbReference type="PANTHER" id="PTHR31225">
    <property type="entry name" value="OS04G0344100 PROTEIN-RELATED"/>
    <property type="match status" value="1"/>
</dbReference>
<dbReference type="PANTHER" id="PTHR31225:SF241">
    <property type="entry name" value="TERPENE SYNTHASE FAMILY, METAL-BINDING DOMAIN PROTEIN"/>
    <property type="match status" value="1"/>
</dbReference>
<evidence type="ECO:0000259" key="5">
    <source>
        <dbReference type="Pfam" id="PF03936"/>
    </source>
</evidence>
<dbReference type="Proteomes" id="UP000265566">
    <property type="component" value="Chromosome 2"/>
</dbReference>
<dbReference type="Gene3D" id="1.50.10.130">
    <property type="entry name" value="Terpene synthase, N-terminal domain"/>
    <property type="match status" value="1"/>
</dbReference>
<keyword evidence="6" id="KW-0456">Lyase</keyword>
<dbReference type="Pfam" id="PF03936">
    <property type="entry name" value="Terpene_synth_C"/>
    <property type="match status" value="1"/>
</dbReference>
<evidence type="ECO:0000256" key="3">
    <source>
        <dbReference type="ARBA" id="ARBA00022842"/>
    </source>
</evidence>
<dbReference type="GO" id="GO:0010333">
    <property type="term" value="F:terpene synthase activity"/>
    <property type="evidence" value="ECO:0007669"/>
    <property type="project" value="InterPro"/>
</dbReference>
<evidence type="ECO:0000256" key="1">
    <source>
        <dbReference type="ARBA" id="ARBA00001946"/>
    </source>
</evidence>
<dbReference type="EMBL" id="PSQE01000002">
    <property type="protein sequence ID" value="RHN75246.1"/>
    <property type="molecule type" value="Genomic_DNA"/>
</dbReference>
<protein>
    <submittedName>
        <fullName evidence="6">Putative lyase</fullName>
        <ecNumber evidence="6">4.2.3.-</ecNumber>
    </submittedName>
</protein>
<dbReference type="InterPro" id="IPR008930">
    <property type="entry name" value="Terpenoid_cyclase/PrenylTrfase"/>
</dbReference>
<accession>A0A396JAD7</accession>
<comment type="cofactor">
    <cofactor evidence="1">
        <name>Mg(2+)</name>
        <dbReference type="ChEBI" id="CHEBI:18420"/>
    </cofactor>
</comment>
<dbReference type="InterPro" id="IPR050148">
    <property type="entry name" value="Terpene_synthase-like"/>
</dbReference>
<dbReference type="GO" id="GO:0016102">
    <property type="term" value="P:diterpenoid biosynthetic process"/>
    <property type="evidence" value="ECO:0007669"/>
    <property type="project" value="InterPro"/>
</dbReference>
<comment type="caution">
    <text evidence="6">The sequence shown here is derived from an EMBL/GenBank/DDBJ whole genome shotgun (WGS) entry which is preliminary data.</text>
</comment>
<keyword evidence="2" id="KW-0479">Metal-binding</keyword>
<evidence type="ECO:0000259" key="4">
    <source>
        <dbReference type="Pfam" id="PF01397"/>
    </source>
</evidence>
<dbReference type="Gramene" id="rna11419">
    <property type="protein sequence ID" value="RHN75246.1"/>
    <property type="gene ID" value="gene11419"/>
</dbReference>